<dbReference type="InterPro" id="IPR024280">
    <property type="entry name" value="FAM167"/>
</dbReference>
<name>A0A6F9DIV3_9ASCI</name>
<comment type="similarity">
    <text evidence="1">Belongs to the FAM167 (SEC) family.</text>
</comment>
<sequence>MTTVMAHTTAPFPVATETCNFEENFSDFDKLKELSEKLQLTTRRPSVVQWKQIIEYRKSRGQYVTAPKQKQNSGPAARPEICKHLDQRQETEQIKSSSEKPSKEMTSSDLHRTLFEDNQDTPTKMTSQGPMSTTPTPTRRFRRIGRCIPELNEDITNNDDQQVTLIPKDASSQGGDVTNNDTSARYRKVSQMLEQLRTDLMIMRIEDNKLARKLLDVRSDLNLVRAQQSCQEHAEMIDDVTYEMEEEEEITGLIKACDLPDHRPGSLLSAFSPLRHIGLSRMNLNRRRFSIR</sequence>
<evidence type="ECO:0000256" key="2">
    <source>
        <dbReference type="SAM" id="MobiDB-lite"/>
    </source>
</evidence>
<accession>A0A6F9DIV3</accession>
<dbReference type="EMBL" id="LR786973">
    <property type="protein sequence ID" value="CAB3262835.1"/>
    <property type="molecule type" value="mRNA"/>
</dbReference>
<proteinExistence type="evidence at transcript level"/>
<gene>
    <name evidence="3" type="primary">LOC100183949</name>
</gene>
<reference evidence="3" key="1">
    <citation type="submission" date="2020-04" db="EMBL/GenBank/DDBJ databases">
        <authorList>
            <person name="Neveu A P."/>
        </authorList>
    </citation>
    <scope>NUCLEOTIDE SEQUENCE</scope>
    <source>
        <tissue evidence="3">Whole embryo</tissue>
    </source>
</reference>
<evidence type="ECO:0000313" key="3">
    <source>
        <dbReference type="EMBL" id="CAB3262835.1"/>
    </source>
</evidence>
<feature type="compositionally biased region" description="Polar residues" evidence="2">
    <location>
        <begin position="120"/>
        <end position="132"/>
    </location>
</feature>
<protein>
    <submittedName>
        <fullName evidence="3">Uncharacterized protein LOC100183949</fullName>
    </submittedName>
</protein>
<dbReference type="PANTHER" id="PTHR32289:SF1">
    <property type="entry name" value="PROTEIN FAM167A-LIKE"/>
    <property type="match status" value="1"/>
</dbReference>
<dbReference type="PANTHER" id="PTHR32289">
    <property type="entry name" value="PROTEIN FAM167A"/>
    <property type="match status" value="1"/>
</dbReference>
<organism evidence="3">
    <name type="scientific">Phallusia mammillata</name>
    <dbReference type="NCBI Taxonomy" id="59560"/>
    <lineage>
        <taxon>Eukaryota</taxon>
        <taxon>Metazoa</taxon>
        <taxon>Chordata</taxon>
        <taxon>Tunicata</taxon>
        <taxon>Ascidiacea</taxon>
        <taxon>Phlebobranchia</taxon>
        <taxon>Ascidiidae</taxon>
        <taxon>Phallusia</taxon>
    </lineage>
</organism>
<feature type="compositionally biased region" description="Basic and acidic residues" evidence="2">
    <location>
        <begin position="86"/>
        <end position="103"/>
    </location>
</feature>
<dbReference type="AlphaFoldDB" id="A0A6F9DIV3"/>
<feature type="region of interest" description="Disordered" evidence="2">
    <location>
        <begin position="86"/>
        <end position="141"/>
    </location>
</feature>
<evidence type="ECO:0000256" key="1">
    <source>
        <dbReference type="ARBA" id="ARBA00005489"/>
    </source>
</evidence>
<dbReference type="Pfam" id="PF11652">
    <property type="entry name" value="FAM167"/>
    <property type="match status" value="1"/>
</dbReference>
<dbReference type="InterPro" id="IPR051771">
    <property type="entry name" value="FAM167_domain"/>
</dbReference>